<dbReference type="KEGG" id="pye:A6J80_17975"/>
<sequence>MTKIVYEIVEHDGGWAYKLDDVFSETYPTKDLAVAAANDAAARQEMPGPSETIEYQDSDGKWHQEEASGLDRPEVEVDEDPEDSDLSS</sequence>
<accession>A0A1V0GVZ2</accession>
<evidence type="ECO:0000313" key="2">
    <source>
        <dbReference type="EMBL" id="ARC37991.1"/>
    </source>
</evidence>
<dbReference type="AlphaFoldDB" id="A0A1V0GVZ2"/>
<keyword evidence="3" id="KW-1185">Reference proteome</keyword>
<reference evidence="2" key="1">
    <citation type="submission" date="2017-12" db="EMBL/GenBank/DDBJ databases">
        <title>FDA dAtabase for Regulatory Grade micrObial Sequences (FDA-ARGOS): Supporting development and validation of Infectious Disease Dx tests.</title>
        <authorList>
            <person name="Campos J."/>
            <person name="Goldberg B."/>
            <person name="Tallon L."/>
            <person name="Sadzewicz L."/>
            <person name="Sengamalay N."/>
            <person name="Ott S."/>
            <person name="Godinez A."/>
            <person name="Nagaraj S."/>
            <person name="Vyas G."/>
            <person name="Aluvathingal J."/>
            <person name="Nadendla S."/>
            <person name="Geyer C."/>
            <person name="Nandy P."/>
            <person name="Hobson J."/>
            <person name="Sichtig H."/>
        </authorList>
    </citation>
    <scope>NUCLEOTIDE SEQUENCE</scope>
    <source>
        <strain evidence="2">FDAARGOS_252</strain>
    </source>
</reference>
<proteinExistence type="predicted"/>
<protein>
    <submittedName>
        <fullName evidence="2">DUF2188 domain-containing protein</fullName>
    </submittedName>
</protein>
<dbReference type="RefSeq" id="WP_080622437.1">
    <property type="nucleotide sequence ID" value="NZ_CAWMZI010000001.1"/>
</dbReference>
<dbReference type="Proteomes" id="UP000191257">
    <property type="component" value="Chromosome"/>
</dbReference>
<feature type="compositionally biased region" description="Basic and acidic residues" evidence="1">
    <location>
        <begin position="58"/>
        <end position="75"/>
    </location>
</feature>
<dbReference type="EMBL" id="CP020442">
    <property type="protein sequence ID" value="ARC37991.1"/>
    <property type="molecule type" value="Genomic_DNA"/>
</dbReference>
<organism evidence="2 3">
    <name type="scientific">Paracoccus yeei</name>
    <dbReference type="NCBI Taxonomy" id="147645"/>
    <lineage>
        <taxon>Bacteria</taxon>
        <taxon>Pseudomonadati</taxon>
        <taxon>Pseudomonadota</taxon>
        <taxon>Alphaproteobacteria</taxon>
        <taxon>Rhodobacterales</taxon>
        <taxon>Paracoccaceae</taxon>
        <taxon>Paracoccus</taxon>
    </lineage>
</organism>
<dbReference type="Pfam" id="PF09954">
    <property type="entry name" value="DUF2188"/>
    <property type="match status" value="1"/>
</dbReference>
<evidence type="ECO:0000313" key="3">
    <source>
        <dbReference type="Proteomes" id="UP000191257"/>
    </source>
</evidence>
<feature type="compositionally biased region" description="Acidic residues" evidence="1">
    <location>
        <begin position="76"/>
        <end position="88"/>
    </location>
</feature>
<feature type="region of interest" description="Disordered" evidence="1">
    <location>
        <begin position="38"/>
        <end position="88"/>
    </location>
</feature>
<dbReference type="InterPro" id="IPR018691">
    <property type="entry name" value="DUF2188"/>
</dbReference>
<name>A0A1V0GVZ2_9RHOB</name>
<dbReference type="STRING" id="147645.A6J80_17975"/>
<gene>
    <name evidence="2" type="ORF">A6J80_17975</name>
</gene>
<evidence type="ECO:0000256" key="1">
    <source>
        <dbReference type="SAM" id="MobiDB-lite"/>
    </source>
</evidence>